<feature type="transmembrane region" description="Helical" evidence="1">
    <location>
        <begin position="26"/>
        <end position="52"/>
    </location>
</feature>
<dbReference type="STRING" id="1227454.C446_14429"/>
<accession>M0LJF1</accession>
<keyword evidence="1" id="KW-0472">Membrane</keyword>
<keyword evidence="3" id="KW-1185">Reference proteome</keyword>
<dbReference type="eggNOG" id="arCOG01994">
    <property type="taxonomic scope" value="Archaea"/>
</dbReference>
<feature type="transmembrane region" description="Helical" evidence="1">
    <location>
        <begin position="483"/>
        <end position="508"/>
    </location>
</feature>
<sequence length="512" mass="54137">MSRSLSDTISAVVAVFRRRPGDILPLYVLGAAIPAIARAVPFLAAAVGYLYLETTGRLEAAREELAGIEMSPPDPEADPDAFEAWVEEFVPVAEQLLTVPTVTLTVVSVLLFVLLLIVLFPLVSAAQLSACYGRLRDERGLVAGIAGSRRYAGRFLALYILEFVLWIFVIVGFGAVLGALVGVFSLAGLPLAGVLAALLVGLLAVGVLAAVRALFAFAPVAVVVDDAGVFGSLSATTSFIRAQPVGAGFYYVVAVVSTVALSLLTGLLALLEAASIVAVVSVFLLLPALDLLKTAIYCDHRGRLTPPAPPERSLREQFSRGVGRGWAEMLSFVRSTPVTHAVVIVLAVGSFWAGWRAAAPLVGVEGLEASIAARLEGHVPPAAALEFFGNNWMVALTTAVGGLALAVPAIVSLLFNGIFIGVYGRLEVEPMEFLAFVVPHGLFEIPAILIASALGIRLGVVFWRVVRGRTGRVAFADRLEQAFWVLIGVGVLLAIAAFIEGFVSPYYYQPFL</sequence>
<dbReference type="Pfam" id="PF01944">
    <property type="entry name" value="SpoIIM"/>
    <property type="match status" value="1"/>
</dbReference>
<keyword evidence="1" id="KW-1133">Transmembrane helix</keyword>
<proteinExistence type="predicted"/>
<reference evidence="2 3" key="1">
    <citation type="journal article" date="2014" name="PLoS Genet.">
        <title>Phylogenetically driven sequencing of extremely halophilic archaea reveals strategies for static and dynamic osmo-response.</title>
        <authorList>
            <person name="Becker E.A."/>
            <person name="Seitzer P.M."/>
            <person name="Tritt A."/>
            <person name="Larsen D."/>
            <person name="Krusor M."/>
            <person name="Yao A.I."/>
            <person name="Wu D."/>
            <person name="Madern D."/>
            <person name="Eisen J.A."/>
            <person name="Darling A.E."/>
            <person name="Facciotti M.T."/>
        </authorList>
    </citation>
    <scope>NUCLEOTIDE SEQUENCE [LARGE SCALE GENOMIC DNA]</scope>
    <source>
        <strain evidence="2 3">JCM 10879</strain>
    </source>
</reference>
<dbReference type="RefSeq" id="WP_006673784.1">
    <property type="nucleotide sequence ID" value="NZ_AOMA01000143.1"/>
</dbReference>
<dbReference type="InterPro" id="IPR002798">
    <property type="entry name" value="SpoIIM-like"/>
</dbReference>
<evidence type="ECO:0000313" key="2">
    <source>
        <dbReference type="EMBL" id="EMA33198.1"/>
    </source>
</evidence>
<dbReference type="EMBL" id="AOMA01000143">
    <property type="protein sequence ID" value="EMA33198.1"/>
    <property type="molecule type" value="Genomic_DNA"/>
</dbReference>
<feature type="transmembrane region" description="Helical" evidence="1">
    <location>
        <begin position="156"/>
        <end position="181"/>
    </location>
</feature>
<dbReference type="PATRIC" id="fig|1227454.3.peg.2957"/>
<feature type="transmembrane region" description="Helical" evidence="1">
    <location>
        <begin position="187"/>
        <end position="211"/>
    </location>
</feature>
<keyword evidence="1" id="KW-0812">Transmembrane</keyword>
<feature type="transmembrane region" description="Helical" evidence="1">
    <location>
        <begin position="248"/>
        <end position="267"/>
    </location>
</feature>
<protein>
    <recommendedName>
        <fullName evidence="4">Stage II sporulation protein M</fullName>
    </recommendedName>
</protein>
<dbReference type="PANTHER" id="PTHR35337:SF1">
    <property type="entry name" value="SLR1478 PROTEIN"/>
    <property type="match status" value="1"/>
</dbReference>
<dbReference type="AlphaFoldDB" id="M0LJF1"/>
<dbReference type="PANTHER" id="PTHR35337">
    <property type="entry name" value="SLR1478 PROTEIN"/>
    <property type="match status" value="1"/>
</dbReference>
<evidence type="ECO:0008006" key="4">
    <source>
        <dbReference type="Google" id="ProtNLM"/>
    </source>
</evidence>
<feature type="transmembrane region" description="Helical" evidence="1">
    <location>
        <begin position="443"/>
        <end position="463"/>
    </location>
</feature>
<gene>
    <name evidence="2" type="ORF">C446_14429</name>
</gene>
<dbReference type="OrthoDB" id="86288at2157"/>
<evidence type="ECO:0000256" key="1">
    <source>
        <dbReference type="SAM" id="Phobius"/>
    </source>
</evidence>
<comment type="caution">
    <text evidence="2">The sequence shown here is derived from an EMBL/GenBank/DDBJ whole genome shotgun (WGS) entry which is preliminary data.</text>
</comment>
<name>M0LJF1_9EURY</name>
<organism evidence="2 3">
    <name type="scientific">Halobiforma nitratireducens JCM 10879</name>
    <dbReference type="NCBI Taxonomy" id="1227454"/>
    <lineage>
        <taxon>Archaea</taxon>
        <taxon>Methanobacteriati</taxon>
        <taxon>Methanobacteriota</taxon>
        <taxon>Stenosarchaea group</taxon>
        <taxon>Halobacteria</taxon>
        <taxon>Halobacteriales</taxon>
        <taxon>Natrialbaceae</taxon>
        <taxon>Halobiforma</taxon>
    </lineage>
</organism>
<dbReference type="Proteomes" id="UP000011607">
    <property type="component" value="Unassembled WGS sequence"/>
</dbReference>
<feature type="transmembrane region" description="Helical" evidence="1">
    <location>
        <begin position="273"/>
        <end position="292"/>
    </location>
</feature>
<feature type="transmembrane region" description="Helical" evidence="1">
    <location>
        <begin position="106"/>
        <end position="135"/>
    </location>
</feature>
<feature type="transmembrane region" description="Helical" evidence="1">
    <location>
        <begin position="394"/>
        <end position="423"/>
    </location>
</feature>
<evidence type="ECO:0000313" key="3">
    <source>
        <dbReference type="Proteomes" id="UP000011607"/>
    </source>
</evidence>